<dbReference type="AlphaFoldDB" id="A0A5J5EV02"/>
<dbReference type="GO" id="GO:0008610">
    <property type="term" value="P:lipid biosynthetic process"/>
    <property type="evidence" value="ECO:0007669"/>
    <property type="project" value="InterPro"/>
</dbReference>
<dbReference type="GO" id="GO:0016020">
    <property type="term" value="C:membrane"/>
    <property type="evidence" value="ECO:0007669"/>
    <property type="project" value="UniProtKB-SubCell"/>
</dbReference>
<dbReference type="EMBL" id="VXIS01000113">
    <property type="protein sequence ID" value="KAA8903984.1"/>
    <property type="molecule type" value="Genomic_DNA"/>
</dbReference>
<organism evidence="7 8">
    <name type="scientific">Sphaerosporella brunnea</name>
    <dbReference type="NCBI Taxonomy" id="1250544"/>
    <lineage>
        <taxon>Eukaryota</taxon>
        <taxon>Fungi</taxon>
        <taxon>Dikarya</taxon>
        <taxon>Ascomycota</taxon>
        <taxon>Pezizomycotina</taxon>
        <taxon>Pezizomycetes</taxon>
        <taxon>Pezizales</taxon>
        <taxon>Pyronemataceae</taxon>
        <taxon>Sphaerosporella</taxon>
    </lineage>
</organism>
<dbReference type="PANTHER" id="PTHR11863">
    <property type="entry name" value="STEROL DESATURASE"/>
    <property type="match status" value="1"/>
</dbReference>
<evidence type="ECO:0000256" key="5">
    <source>
        <dbReference type="SAM" id="Phobius"/>
    </source>
</evidence>
<reference evidence="7 8" key="1">
    <citation type="submission" date="2019-09" db="EMBL/GenBank/DDBJ databases">
        <title>Draft genome of the ectomycorrhizal ascomycete Sphaerosporella brunnea.</title>
        <authorList>
            <consortium name="DOE Joint Genome Institute"/>
            <person name="Benucci G.M."/>
            <person name="Marozzi G."/>
            <person name="Antonielli L."/>
            <person name="Sanchez S."/>
            <person name="Marco P."/>
            <person name="Wang X."/>
            <person name="Falini L.B."/>
            <person name="Barry K."/>
            <person name="Haridas S."/>
            <person name="Lipzen A."/>
            <person name="Labutti K."/>
            <person name="Grigoriev I.V."/>
            <person name="Murat C."/>
            <person name="Martin F."/>
            <person name="Albertini E."/>
            <person name="Donnini D."/>
            <person name="Bonito G."/>
        </authorList>
    </citation>
    <scope>NUCLEOTIDE SEQUENCE [LARGE SCALE GENOMIC DNA]</scope>
    <source>
        <strain evidence="7 8">Sb_GMNB300</strain>
    </source>
</reference>
<evidence type="ECO:0000256" key="1">
    <source>
        <dbReference type="ARBA" id="ARBA00004370"/>
    </source>
</evidence>
<dbReference type="InterPro" id="IPR050307">
    <property type="entry name" value="Sterol_Desaturase_Related"/>
</dbReference>
<feature type="transmembrane region" description="Helical" evidence="5">
    <location>
        <begin position="32"/>
        <end position="52"/>
    </location>
</feature>
<keyword evidence="8" id="KW-1185">Reference proteome</keyword>
<keyword evidence="2 5" id="KW-0812">Transmembrane</keyword>
<protein>
    <submittedName>
        <fullName evidence="7">C4-hydroxylase</fullName>
    </submittedName>
</protein>
<dbReference type="InterPro" id="IPR006694">
    <property type="entry name" value="Fatty_acid_hydroxylase"/>
</dbReference>
<feature type="transmembrane region" description="Helical" evidence="5">
    <location>
        <begin position="183"/>
        <end position="205"/>
    </location>
</feature>
<dbReference type="FunCoup" id="A0A5J5EV02">
    <property type="interactions" value="89"/>
</dbReference>
<comment type="subcellular location">
    <subcellularLocation>
        <location evidence="1">Membrane</location>
    </subcellularLocation>
</comment>
<evidence type="ECO:0000313" key="7">
    <source>
        <dbReference type="EMBL" id="KAA8903984.1"/>
    </source>
</evidence>
<dbReference type="Proteomes" id="UP000326924">
    <property type="component" value="Unassembled WGS sequence"/>
</dbReference>
<evidence type="ECO:0000313" key="8">
    <source>
        <dbReference type="Proteomes" id="UP000326924"/>
    </source>
</evidence>
<proteinExistence type="predicted"/>
<dbReference type="Pfam" id="PF04116">
    <property type="entry name" value="FA_hydroxylase"/>
    <property type="match status" value="1"/>
</dbReference>
<evidence type="ECO:0000259" key="6">
    <source>
        <dbReference type="Pfam" id="PF04116"/>
    </source>
</evidence>
<evidence type="ECO:0000256" key="4">
    <source>
        <dbReference type="ARBA" id="ARBA00023136"/>
    </source>
</evidence>
<gene>
    <name evidence="7" type="ORF">FN846DRAFT_953300</name>
</gene>
<name>A0A5J5EV02_9PEZI</name>
<sequence length="393" mass="44824">MRPPNVTLPVAPPPLATLTPLPPLIPPIPDTWLLLALPIITYWSLSLFFHYLDTHDLLNQYRLHTPAEVLKRNHVSRAEVIREVVMQHVIQTIVGAITACFESTPMVGGEAAAVFALYERSLRVERVLMRALAVVGVDGWGLEEKVVSGVVAMGGDQVLRRVVEWMGIATGQDWRLAAVEVTYWYLIPAVRLCVAIFILDTWQYFLHRLMHESKWLYRTFHSRHHRLYVPYAFGALYNHPFEGLLMDTIGAGLAYKLSGMGLRGGMVFFCFSTMKTVDDHCGYALPWDPLQKIFWNNAVYHDVHHQSWGIKTNFSQPFLICWDRWLGTQWTGGDVSPRYAASAEKAAALVEQDRLAALAEQKSNGHIEQVLREEKESQEQEVRVLRRSPRKRV</sequence>
<dbReference type="GO" id="GO:0016491">
    <property type="term" value="F:oxidoreductase activity"/>
    <property type="evidence" value="ECO:0007669"/>
    <property type="project" value="InterPro"/>
</dbReference>
<evidence type="ECO:0000256" key="2">
    <source>
        <dbReference type="ARBA" id="ARBA00022692"/>
    </source>
</evidence>
<dbReference type="GO" id="GO:0005506">
    <property type="term" value="F:iron ion binding"/>
    <property type="evidence" value="ECO:0007669"/>
    <property type="project" value="InterPro"/>
</dbReference>
<comment type="caution">
    <text evidence="7">The sequence shown here is derived from an EMBL/GenBank/DDBJ whole genome shotgun (WGS) entry which is preliminary data.</text>
</comment>
<feature type="domain" description="Fatty acid hydroxylase" evidence="6">
    <location>
        <begin position="193"/>
        <end position="328"/>
    </location>
</feature>
<accession>A0A5J5EV02</accession>
<keyword evidence="4 5" id="KW-0472">Membrane</keyword>
<dbReference type="InParanoid" id="A0A5J5EV02"/>
<evidence type="ECO:0000256" key="3">
    <source>
        <dbReference type="ARBA" id="ARBA00022989"/>
    </source>
</evidence>
<keyword evidence="3 5" id="KW-1133">Transmembrane helix</keyword>
<dbReference type="OrthoDB" id="408954at2759"/>